<name>A0A5B9DD36_9ARCH</name>
<organism evidence="2 3">
    <name type="scientific">Promethearchaeum syntrophicum</name>
    <dbReference type="NCBI Taxonomy" id="2594042"/>
    <lineage>
        <taxon>Archaea</taxon>
        <taxon>Promethearchaeati</taxon>
        <taxon>Promethearchaeota</taxon>
        <taxon>Promethearchaeia</taxon>
        <taxon>Promethearchaeales</taxon>
        <taxon>Promethearchaeaceae</taxon>
        <taxon>Promethearchaeum</taxon>
    </lineage>
</organism>
<protein>
    <recommendedName>
        <fullName evidence="4">Frag1/DRAM/Sfk1 family protein</fullName>
    </recommendedName>
</protein>
<dbReference type="EMBL" id="CP042905">
    <property type="protein sequence ID" value="QEE17044.1"/>
    <property type="molecule type" value="Genomic_DNA"/>
</dbReference>
<feature type="transmembrane region" description="Helical" evidence="1">
    <location>
        <begin position="114"/>
        <end position="134"/>
    </location>
</feature>
<dbReference type="AlphaFoldDB" id="A0A5B9DD36"/>
<evidence type="ECO:0000256" key="1">
    <source>
        <dbReference type="SAM" id="Phobius"/>
    </source>
</evidence>
<sequence>MNKEPELEQDEKLKKKVNKISFISISGIVQFLILSLIAMLFYPRGTREDELFEEYSFSFNKFSDLGMWETFSGESNLISFLIFNIGLIILGLSLIPYVVFSANYFRSQKMPRHWVYVGEITGIIASLAFVGVGLTPRDLLQDLHKIAEYSAFLTIFIMSLMYMLFIYKVSYYHNKYAIIYALCVVCQFLYLFIVLDIIPVTLEIDCISQKLIVYLQLIVFLIQSIGILHLDKDLN</sequence>
<feature type="transmembrane region" description="Helical" evidence="1">
    <location>
        <begin position="20"/>
        <end position="42"/>
    </location>
</feature>
<keyword evidence="1" id="KW-1133">Transmembrane helix</keyword>
<feature type="transmembrane region" description="Helical" evidence="1">
    <location>
        <begin position="146"/>
        <end position="165"/>
    </location>
</feature>
<dbReference type="KEGG" id="psyt:DSAG12_02876"/>
<keyword evidence="1" id="KW-0812">Transmembrane</keyword>
<keyword evidence="1" id="KW-0472">Membrane</keyword>
<gene>
    <name evidence="2" type="ORF">DSAG12_02876</name>
</gene>
<dbReference type="Proteomes" id="UP000321408">
    <property type="component" value="Chromosome"/>
</dbReference>
<dbReference type="GeneID" id="41330854"/>
<proteinExistence type="predicted"/>
<reference evidence="2 3" key="1">
    <citation type="journal article" date="2020" name="Nature">
        <title>Isolation of an archaeon at the prokaryote-eukaryote interface.</title>
        <authorList>
            <person name="Imachi H."/>
            <person name="Nobu M.K."/>
            <person name="Nakahara N."/>
            <person name="Morono Y."/>
            <person name="Ogawara M."/>
            <person name="Takaki Y."/>
            <person name="Takano Y."/>
            <person name="Uematsu K."/>
            <person name="Ikuta T."/>
            <person name="Ito M."/>
            <person name="Matsui Y."/>
            <person name="Miyazaki M."/>
            <person name="Murata K."/>
            <person name="Saito Y."/>
            <person name="Sakai S."/>
            <person name="Song C."/>
            <person name="Tasumi E."/>
            <person name="Yamanaka Y."/>
            <person name="Yamaguchi T."/>
            <person name="Kamagata Y."/>
            <person name="Tamaki H."/>
            <person name="Takai K."/>
        </authorList>
    </citation>
    <scope>NUCLEOTIDE SEQUENCE [LARGE SCALE GENOMIC DNA]</scope>
    <source>
        <strain evidence="2 3">MK-D1</strain>
    </source>
</reference>
<evidence type="ECO:0000313" key="2">
    <source>
        <dbReference type="EMBL" id="QEE17044.1"/>
    </source>
</evidence>
<feature type="transmembrane region" description="Helical" evidence="1">
    <location>
        <begin position="77"/>
        <end position="102"/>
    </location>
</feature>
<evidence type="ECO:0008006" key="4">
    <source>
        <dbReference type="Google" id="ProtNLM"/>
    </source>
</evidence>
<feature type="transmembrane region" description="Helical" evidence="1">
    <location>
        <begin position="211"/>
        <end position="230"/>
    </location>
</feature>
<evidence type="ECO:0000313" key="3">
    <source>
        <dbReference type="Proteomes" id="UP000321408"/>
    </source>
</evidence>
<keyword evidence="3" id="KW-1185">Reference proteome</keyword>
<dbReference type="RefSeq" id="WP_147663963.1">
    <property type="nucleotide sequence ID" value="NZ_CP042905.2"/>
</dbReference>
<accession>A0A5B9DD36</accession>
<feature type="transmembrane region" description="Helical" evidence="1">
    <location>
        <begin position="177"/>
        <end position="199"/>
    </location>
</feature>
<reference evidence="2 3" key="2">
    <citation type="journal article" date="2024" name="Int. J. Syst. Evol. Microbiol.">
        <title>Promethearchaeum syntrophicum gen. nov., sp. nov., an anaerobic, obligately syntrophic archaeon, the first isolate of the lineage 'Asgard' archaea, and proposal of the new archaeal phylum Promethearchaeota phyl. nov. and kingdom Promethearchaeati regn. nov.</title>
        <authorList>
            <person name="Imachi H."/>
            <person name="Nobu M.K."/>
            <person name="Kato S."/>
            <person name="Takaki Y."/>
            <person name="Miyazaki M."/>
            <person name="Miyata M."/>
            <person name="Ogawara M."/>
            <person name="Saito Y."/>
            <person name="Sakai S."/>
            <person name="Tahara Y.O."/>
            <person name="Takano Y."/>
            <person name="Tasumi E."/>
            <person name="Uematsu K."/>
            <person name="Yoshimura T."/>
            <person name="Itoh T."/>
            <person name="Ohkuma M."/>
            <person name="Takai K."/>
        </authorList>
    </citation>
    <scope>NUCLEOTIDE SEQUENCE [LARGE SCALE GENOMIC DNA]</scope>
    <source>
        <strain evidence="2 3">MK-D1</strain>
    </source>
</reference>